<dbReference type="InParanoid" id="A0A7C8MMI5"/>
<dbReference type="OrthoDB" id="4851849at2759"/>
<proteinExistence type="predicted"/>
<keyword evidence="2" id="KW-1185">Reference proteome</keyword>
<gene>
    <name evidence="1" type="ORF">GQX73_g6967</name>
</gene>
<accession>A0A7C8MMI5</accession>
<evidence type="ECO:0000313" key="1">
    <source>
        <dbReference type="EMBL" id="KAF2966610.1"/>
    </source>
</evidence>
<dbReference type="AlphaFoldDB" id="A0A7C8MMI5"/>
<organism evidence="1 2">
    <name type="scientific">Xylaria multiplex</name>
    <dbReference type="NCBI Taxonomy" id="323545"/>
    <lineage>
        <taxon>Eukaryota</taxon>
        <taxon>Fungi</taxon>
        <taxon>Dikarya</taxon>
        <taxon>Ascomycota</taxon>
        <taxon>Pezizomycotina</taxon>
        <taxon>Sordariomycetes</taxon>
        <taxon>Xylariomycetidae</taxon>
        <taxon>Xylariales</taxon>
        <taxon>Xylariaceae</taxon>
        <taxon>Xylaria</taxon>
    </lineage>
</organism>
<evidence type="ECO:0000313" key="2">
    <source>
        <dbReference type="Proteomes" id="UP000481858"/>
    </source>
</evidence>
<protein>
    <submittedName>
        <fullName evidence="1">Uncharacterized protein</fullName>
    </submittedName>
</protein>
<reference evidence="1 2" key="1">
    <citation type="submission" date="2019-12" db="EMBL/GenBank/DDBJ databases">
        <title>Draft genome sequence of the ascomycete Xylaria multiplex DSM 110363.</title>
        <authorList>
            <person name="Buettner E."/>
            <person name="Kellner H."/>
        </authorList>
    </citation>
    <scope>NUCLEOTIDE SEQUENCE [LARGE SCALE GENOMIC DNA]</scope>
    <source>
        <strain evidence="1 2">DSM 110363</strain>
    </source>
</reference>
<name>A0A7C8MMI5_9PEZI</name>
<sequence length="426" mass="47488">MTCKVSRYRESATVLVQAARKFPRLRNMKIDLAELPADAFSRPTISSDHRPSIYSTISRCKNNKYSPKEVKRMCDLLKLSPEKASTRYIDGVKDNLENSKVHAEIQLVYYCQTMLKGKAPLPRVICSILYAGKAKIEYRDPIESDLSTLKLPSERSNSSELLDGVSSENKLQQLNATLNDIPRSPKRITTAQQYETTPEEEAVAEDATLETHANSECHTSNSLVPVKVSGILAQGKQPNVAVYDNLESFGQIVTENRDGTILKREMLPEDGAIEDRTISENRSSVSLVSTVVLVVPPPACASSEGTSREPQEKAGPYNITPGEISPVYSSGPLQLQFEYTSANWQQKRSENSRKWLSCTTEWLLPKYAEQFKLEGMVAIDTESLTREEIPHGTDASNNIYLRLGEAVLRVTMNLCDKTNSSSESRD</sequence>
<dbReference type="Proteomes" id="UP000481858">
    <property type="component" value="Unassembled WGS sequence"/>
</dbReference>
<comment type="caution">
    <text evidence="1">The sequence shown here is derived from an EMBL/GenBank/DDBJ whole genome shotgun (WGS) entry which is preliminary data.</text>
</comment>
<dbReference type="EMBL" id="WUBL01000085">
    <property type="protein sequence ID" value="KAF2966610.1"/>
    <property type="molecule type" value="Genomic_DNA"/>
</dbReference>